<name>A0A800MX82_CYTFI</name>
<dbReference type="InterPro" id="IPR033889">
    <property type="entry name" value="LanC"/>
</dbReference>
<accession>A0A800MX82</accession>
<dbReference type="AlphaFoldDB" id="A0A800MX82"/>
<sequence length="448" mass="50372">MIQVKGKTGEQLRKRAEDIAVELATKLKDPKTVSGAIQDKENFIMHNGVKHYPWEPLSLSHGYPAMCVAMAEMDDFRKSSGWDLAGHDYVLGIKEEIEKHGIHSLSMWSGLAGILLGIHALSKEGTRYKGFINQLIDFFCEMYPAELEKTMAKKDLGMSDYDVIEGWCSTIGILLIFKEEEWAKAALVKILSYLVLLSEDKEVMGIMVPGWCISADPSSSDSGPMAKFNCGMSHGIAGVLAAMAICLKEGIQIPGQRHAMHKISDWLCSHTRYDEYGVMFPSIISWEEEVNKDRSKSEDYHRDAWCYGSPGAARAMWLAGEGLHRDDLKEIALDAFLAAFSKPMKKWNIYSPTFCHGFSGLLRLTHLMYQDSGNETLRIERDKLLNMIVDMYDQDAPLGFYDHNFSDNAEKKIVNLGMLEGVVGILLTLISIYRKPVTSWDLAFMINN</sequence>
<evidence type="ECO:0000256" key="1">
    <source>
        <dbReference type="PIRSR" id="PIRSR607822-1"/>
    </source>
</evidence>
<evidence type="ECO:0000313" key="3">
    <source>
        <dbReference type="Proteomes" id="UP000465778"/>
    </source>
</evidence>
<feature type="binding site" evidence="1">
    <location>
        <position position="306"/>
    </location>
    <ligand>
        <name>Zn(2+)</name>
        <dbReference type="ChEBI" id="CHEBI:29105"/>
    </ligand>
</feature>
<dbReference type="CDD" id="cd04793">
    <property type="entry name" value="LanC"/>
    <property type="match status" value="1"/>
</dbReference>
<organism evidence="2 3">
    <name type="scientific">Cytobacillus firmus</name>
    <name type="common">Bacillus firmus</name>
    <dbReference type="NCBI Taxonomy" id="1399"/>
    <lineage>
        <taxon>Bacteria</taxon>
        <taxon>Bacillati</taxon>
        <taxon>Bacillota</taxon>
        <taxon>Bacilli</taxon>
        <taxon>Bacillales</taxon>
        <taxon>Bacillaceae</taxon>
        <taxon>Cytobacillus</taxon>
    </lineage>
</organism>
<dbReference type="InterPro" id="IPR007822">
    <property type="entry name" value="LANC-like"/>
</dbReference>
<dbReference type="Proteomes" id="UP000465778">
    <property type="component" value="Unassembled WGS sequence"/>
</dbReference>
<feature type="binding site" evidence="1">
    <location>
        <position position="356"/>
    </location>
    <ligand>
        <name>Zn(2+)</name>
        <dbReference type="ChEBI" id="CHEBI:29105"/>
    </ligand>
</feature>
<dbReference type="PRINTS" id="PR01950">
    <property type="entry name" value="LANCSUPER"/>
</dbReference>
<protein>
    <submittedName>
        <fullName evidence="2">Uncharacterized protein</fullName>
    </submittedName>
</protein>
<evidence type="ECO:0000313" key="2">
    <source>
        <dbReference type="EMBL" id="KAF0824161.1"/>
    </source>
</evidence>
<dbReference type="PRINTS" id="PR01955">
    <property type="entry name" value="LANCFRANKIA"/>
</dbReference>
<reference evidence="2 3" key="1">
    <citation type="journal article" date="2020" name="G3 (Bethesda)">
        <title>Whole Genome Sequencing and Comparative Genomics of Two Nematicidal Bacillus Strains Reveals a Wide Range of Possible Virulence Factors.</title>
        <authorList>
            <person name="Susic N."/>
            <person name="Janezic S."/>
            <person name="Rupnik M."/>
            <person name="Geric Stare B."/>
        </authorList>
    </citation>
    <scope>NUCLEOTIDE SEQUENCE [LARGE SCALE GENOMIC DNA]</scope>
    <source>
        <strain evidence="2 3">I-1582</strain>
    </source>
</reference>
<proteinExistence type="predicted"/>
<dbReference type="SUPFAM" id="SSF158745">
    <property type="entry name" value="LanC-like"/>
    <property type="match status" value="1"/>
</dbReference>
<dbReference type="SMART" id="SM01260">
    <property type="entry name" value="LANC_like"/>
    <property type="match status" value="1"/>
</dbReference>
<keyword evidence="1" id="KW-0479">Metal-binding</keyword>
<dbReference type="Pfam" id="PF05147">
    <property type="entry name" value="LANC_like"/>
    <property type="match status" value="1"/>
</dbReference>
<comment type="caution">
    <text evidence="2">The sequence shown here is derived from an EMBL/GenBank/DDBJ whole genome shotgun (WGS) entry which is preliminary data.</text>
</comment>
<dbReference type="Gene3D" id="1.50.10.20">
    <property type="match status" value="1"/>
</dbReference>
<dbReference type="EMBL" id="VDEM01000018">
    <property type="protein sequence ID" value="KAF0824161.1"/>
    <property type="molecule type" value="Genomic_DNA"/>
</dbReference>
<keyword evidence="1" id="KW-0862">Zinc</keyword>
<dbReference type="GO" id="GO:0046872">
    <property type="term" value="F:metal ion binding"/>
    <property type="evidence" value="ECO:0007669"/>
    <property type="project" value="UniProtKB-KW"/>
</dbReference>
<dbReference type="RefSeq" id="WP_159344963.1">
    <property type="nucleotide sequence ID" value="NZ_JBALOT010000051.1"/>
</dbReference>
<feature type="binding site" evidence="1">
    <location>
        <position position="355"/>
    </location>
    <ligand>
        <name>Zn(2+)</name>
        <dbReference type="ChEBI" id="CHEBI:29105"/>
    </ligand>
</feature>
<dbReference type="GO" id="GO:0031179">
    <property type="term" value="P:peptide modification"/>
    <property type="evidence" value="ECO:0007669"/>
    <property type="project" value="InterPro"/>
</dbReference>
<gene>
    <name evidence="2" type="ORF">KIS1582_1976</name>
</gene>
<dbReference type="OrthoDB" id="1882482at2"/>